<dbReference type="AlphaFoldDB" id="A0AAE1MKN6"/>
<keyword evidence="3" id="KW-0964">Secreted</keyword>
<dbReference type="PANTHER" id="PTHR11802:SF281">
    <property type="entry name" value="CARBOXYPEPTIDASE"/>
    <property type="match status" value="1"/>
</dbReference>
<name>A0AAE1MKN6_9FABA</name>
<dbReference type="InterPro" id="IPR001563">
    <property type="entry name" value="Peptidase_S10"/>
</dbReference>
<keyword evidence="4" id="KW-0378">Hydrolase</keyword>
<comment type="similarity">
    <text evidence="2 4">Belongs to the peptidase S10 family.</text>
</comment>
<dbReference type="Gene3D" id="3.40.50.1820">
    <property type="entry name" value="alpha/beta hydrolase"/>
    <property type="match status" value="1"/>
</dbReference>
<accession>A0AAE1MKN6</accession>
<dbReference type="Pfam" id="PF00450">
    <property type="entry name" value="Peptidase_S10"/>
    <property type="match status" value="1"/>
</dbReference>
<keyword evidence="6" id="KW-1185">Reference proteome</keyword>
<dbReference type="EC" id="3.4.16.-" evidence="4"/>
<dbReference type="GO" id="GO:0006508">
    <property type="term" value="P:proteolysis"/>
    <property type="evidence" value="ECO:0007669"/>
    <property type="project" value="UniProtKB-KW"/>
</dbReference>
<dbReference type="SUPFAM" id="SSF53474">
    <property type="entry name" value="alpha/beta-Hydrolases"/>
    <property type="match status" value="1"/>
</dbReference>
<comment type="caution">
    <text evidence="5">The sequence shown here is derived from an EMBL/GenBank/DDBJ whole genome shotgun (WGS) entry which is preliminary data.</text>
</comment>
<dbReference type="GO" id="GO:0005773">
    <property type="term" value="C:vacuole"/>
    <property type="evidence" value="ECO:0007669"/>
    <property type="project" value="TreeGrafter"/>
</dbReference>
<gene>
    <name evidence="5" type="ORF">QN277_029260</name>
</gene>
<evidence type="ECO:0000256" key="4">
    <source>
        <dbReference type="RuleBase" id="RU361156"/>
    </source>
</evidence>
<dbReference type="PROSITE" id="PS00131">
    <property type="entry name" value="CARBOXYPEPT_SER_SER"/>
    <property type="match status" value="1"/>
</dbReference>
<evidence type="ECO:0000313" key="6">
    <source>
        <dbReference type="Proteomes" id="UP001293593"/>
    </source>
</evidence>
<dbReference type="InterPro" id="IPR018202">
    <property type="entry name" value="Ser_caboxypep_ser_AS"/>
</dbReference>
<dbReference type="GO" id="GO:0005576">
    <property type="term" value="C:extracellular region"/>
    <property type="evidence" value="ECO:0007669"/>
    <property type="project" value="UniProtKB-SubCell"/>
</dbReference>
<keyword evidence="4" id="KW-0121">Carboxypeptidase</keyword>
<evidence type="ECO:0000256" key="3">
    <source>
        <dbReference type="ARBA" id="ARBA00022525"/>
    </source>
</evidence>
<dbReference type="PRINTS" id="PR00724">
    <property type="entry name" value="CRBOXYPTASEC"/>
</dbReference>
<dbReference type="Proteomes" id="UP001293593">
    <property type="component" value="Unassembled WGS sequence"/>
</dbReference>
<dbReference type="GO" id="GO:0004185">
    <property type="term" value="F:serine-type carboxypeptidase activity"/>
    <property type="evidence" value="ECO:0007669"/>
    <property type="project" value="UniProtKB-UniRule"/>
</dbReference>
<keyword evidence="4" id="KW-0645">Protease</keyword>
<sequence length="496" mass="55775">MEFWGIERQKHILQDVIVDIYTLSLISLISSSPISSHREEEQSKPSYLTMLLSHRYSKVATTILFVVAQIWLTVNSFSEEDEIHSLPGQPPAEFRQYGGYITVDDENQRALFYYFVEAEGDYMSKPLVLWLEGGPGTSSVGAGAFVEHGAFKLRENALVKNDYSWNKEANMLYLEFPAGVGFSYSSNQSFYGSVNDEITARDNLVFLQRWFNKFPEYKNNAFFIAGESYGGHFVPQLAQLIIHTKTQFNLKGIAVGNPLLEFSTDFNSVGEFLWSHGLISDSTHQSLTTACNFSQITRQNLINKTLTPVCKGVYTQMSQEAGDYLGVVSPCLSTISEVSQLLKKSQEIDNYLNRKDVQEALHAKLIGVTKWSINGREVIKYDIQNAEIPIIPILKELVESGLQVLVYSGDQDAGIPLTGTRMLVDELAKEMALNPTVPYRSWFQGRQVAGWTQVYGNNILSFVTIRGGVHLTSVSQPERYLLVLQAFLQGKPLLHK</sequence>
<evidence type="ECO:0000313" key="5">
    <source>
        <dbReference type="EMBL" id="KAK4263906.1"/>
    </source>
</evidence>
<dbReference type="PANTHER" id="PTHR11802">
    <property type="entry name" value="SERINE PROTEASE FAMILY S10 SERINE CARBOXYPEPTIDASE"/>
    <property type="match status" value="1"/>
</dbReference>
<proteinExistence type="inferred from homology"/>
<evidence type="ECO:0000256" key="2">
    <source>
        <dbReference type="ARBA" id="ARBA00009431"/>
    </source>
</evidence>
<dbReference type="FunFam" id="3.40.50.1820:FF:000453">
    <property type="entry name" value="Carboxypeptidase"/>
    <property type="match status" value="1"/>
</dbReference>
<reference evidence="5" key="1">
    <citation type="submission" date="2023-10" db="EMBL/GenBank/DDBJ databases">
        <title>Chromosome-level genome of the transformable northern wattle, Acacia crassicarpa.</title>
        <authorList>
            <person name="Massaro I."/>
            <person name="Sinha N.R."/>
            <person name="Poethig S."/>
            <person name="Leichty A.R."/>
        </authorList>
    </citation>
    <scope>NUCLEOTIDE SEQUENCE</scope>
    <source>
        <strain evidence="5">Acra3RX</strain>
        <tissue evidence="5">Leaf</tissue>
    </source>
</reference>
<evidence type="ECO:0000256" key="1">
    <source>
        <dbReference type="ARBA" id="ARBA00004613"/>
    </source>
</evidence>
<comment type="subcellular location">
    <subcellularLocation>
        <location evidence="1">Secreted</location>
    </subcellularLocation>
</comment>
<protein>
    <recommendedName>
        <fullName evidence="4">Carboxypeptidase</fullName>
        <ecNumber evidence="4">3.4.16.-</ecNumber>
    </recommendedName>
</protein>
<dbReference type="EMBL" id="JAWXYG010000009">
    <property type="protein sequence ID" value="KAK4263906.1"/>
    <property type="molecule type" value="Genomic_DNA"/>
</dbReference>
<organism evidence="5 6">
    <name type="scientific">Acacia crassicarpa</name>
    <name type="common">northern wattle</name>
    <dbReference type="NCBI Taxonomy" id="499986"/>
    <lineage>
        <taxon>Eukaryota</taxon>
        <taxon>Viridiplantae</taxon>
        <taxon>Streptophyta</taxon>
        <taxon>Embryophyta</taxon>
        <taxon>Tracheophyta</taxon>
        <taxon>Spermatophyta</taxon>
        <taxon>Magnoliopsida</taxon>
        <taxon>eudicotyledons</taxon>
        <taxon>Gunneridae</taxon>
        <taxon>Pentapetalae</taxon>
        <taxon>rosids</taxon>
        <taxon>fabids</taxon>
        <taxon>Fabales</taxon>
        <taxon>Fabaceae</taxon>
        <taxon>Caesalpinioideae</taxon>
        <taxon>mimosoid clade</taxon>
        <taxon>Acacieae</taxon>
        <taxon>Acacia</taxon>
    </lineage>
</organism>
<dbReference type="InterPro" id="IPR029058">
    <property type="entry name" value="AB_hydrolase_fold"/>
</dbReference>